<reference evidence="1 2" key="1">
    <citation type="submission" date="2019-06" db="EMBL/GenBank/DDBJ databases">
        <title>Sequencing the genomes of 1000 actinobacteria strains.</title>
        <authorList>
            <person name="Klenk H.-P."/>
        </authorList>
    </citation>
    <scope>NUCLEOTIDE SEQUENCE [LARGE SCALE GENOMIC DNA]</scope>
    <source>
        <strain evidence="1 2">DSM 45928</strain>
    </source>
</reference>
<gene>
    <name evidence="1" type="ORF">FB566_1883</name>
</gene>
<sequence>MCSARQNRFALRCFCGLSAASQGLRHLRYP</sequence>
<evidence type="ECO:0000313" key="1">
    <source>
        <dbReference type="EMBL" id="TQL76356.1"/>
    </source>
</evidence>
<dbReference type="EMBL" id="VFOW01000001">
    <property type="protein sequence ID" value="TQL76356.1"/>
    <property type="molecule type" value="Genomic_DNA"/>
</dbReference>
<keyword evidence="2" id="KW-1185">Reference proteome</keyword>
<dbReference type="InParanoid" id="A0A543AUT8"/>
<name>A0A543AUT8_9ACTN</name>
<dbReference type="AlphaFoldDB" id="A0A543AUT8"/>
<organism evidence="1 2">
    <name type="scientific">Stackebrandtia endophytica</name>
    <dbReference type="NCBI Taxonomy" id="1496996"/>
    <lineage>
        <taxon>Bacteria</taxon>
        <taxon>Bacillati</taxon>
        <taxon>Actinomycetota</taxon>
        <taxon>Actinomycetes</taxon>
        <taxon>Glycomycetales</taxon>
        <taxon>Glycomycetaceae</taxon>
        <taxon>Stackebrandtia</taxon>
    </lineage>
</organism>
<comment type="caution">
    <text evidence="1">The sequence shown here is derived from an EMBL/GenBank/DDBJ whole genome shotgun (WGS) entry which is preliminary data.</text>
</comment>
<protein>
    <submittedName>
        <fullName evidence="1">Uncharacterized protein</fullName>
    </submittedName>
</protein>
<accession>A0A543AUT8</accession>
<proteinExistence type="predicted"/>
<dbReference type="Proteomes" id="UP000317043">
    <property type="component" value="Unassembled WGS sequence"/>
</dbReference>
<evidence type="ECO:0000313" key="2">
    <source>
        <dbReference type="Proteomes" id="UP000317043"/>
    </source>
</evidence>